<dbReference type="SUPFAM" id="SSF52172">
    <property type="entry name" value="CheY-like"/>
    <property type="match status" value="1"/>
</dbReference>
<dbReference type="SMART" id="SM00448">
    <property type="entry name" value="REC"/>
    <property type="match status" value="1"/>
</dbReference>
<dbReference type="Gene3D" id="6.10.250.690">
    <property type="match status" value="1"/>
</dbReference>
<reference evidence="12 13" key="1">
    <citation type="submission" date="2024-03" db="EMBL/GenBank/DDBJ databases">
        <title>Human intestinal bacterial collection.</title>
        <authorList>
            <person name="Pauvert C."/>
            <person name="Hitch T.C.A."/>
            <person name="Clavel T."/>
        </authorList>
    </citation>
    <scope>NUCLEOTIDE SEQUENCE [LARGE SCALE GENOMIC DNA]</scope>
    <source>
        <strain evidence="12 13">CLA-JM-H11</strain>
    </source>
</reference>
<comment type="caution">
    <text evidence="12">The sequence shown here is derived from an EMBL/GenBank/DDBJ whole genome shotgun (WGS) entry which is preliminary data.</text>
</comment>
<dbReference type="SMART" id="SM00862">
    <property type="entry name" value="Trans_reg_C"/>
    <property type="match status" value="1"/>
</dbReference>
<evidence type="ECO:0000256" key="4">
    <source>
        <dbReference type="ARBA" id="ARBA00023015"/>
    </source>
</evidence>
<organism evidence="12 13">
    <name type="scientific">Ruthenibacterium intestinale</name>
    <dbReference type="NCBI Taxonomy" id="3133163"/>
    <lineage>
        <taxon>Bacteria</taxon>
        <taxon>Bacillati</taxon>
        <taxon>Bacillota</taxon>
        <taxon>Clostridia</taxon>
        <taxon>Eubacteriales</taxon>
        <taxon>Oscillospiraceae</taxon>
        <taxon>Ruthenibacterium</taxon>
    </lineage>
</organism>
<dbReference type="InterPro" id="IPR011006">
    <property type="entry name" value="CheY-like_superfamily"/>
</dbReference>
<dbReference type="CDD" id="cd00383">
    <property type="entry name" value="trans_reg_C"/>
    <property type="match status" value="1"/>
</dbReference>
<evidence type="ECO:0000256" key="2">
    <source>
        <dbReference type="ARBA" id="ARBA00022553"/>
    </source>
</evidence>
<evidence type="ECO:0000256" key="7">
    <source>
        <dbReference type="ARBA" id="ARBA00024867"/>
    </source>
</evidence>
<feature type="modified residue" description="4-aspartylphosphate" evidence="8">
    <location>
        <position position="51"/>
    </location>
</feature>
<dbReference type="PROSITE" id="PS51755">
    <property type="entry name" value="OMPR_PHOB"/>
    <property type="match status" value="1"/>
</dbReference>
<dbReference type="InterPro" id="IPR001867">
    <property type="entry name" value="OmpR/PhoB-type_DNA-bd"/>
</dbReference>
<keyword evidence="2 8" id="KW-0597">Phosphoprotein</keyword>
<keyword evidence="3" id="KW-0902">Two-component regulatory system</keyword>
<dbReference type="Proteomes" id="UP001477672">
    <property type="component" value="Unassembled WGS sequence"/>
</dbReference>
<name>A0ABV1GHA0_9FIRM</name>
<evidence type="ECO:0000256" key="8">
    <source>
        <dbReference type="PROSITE-ProRule" id="PRU00169"/>
    </source>
</evidence>
<sequence>MRILLVEDNKALCEATALALRNEGWSVDTVHRGDEARFYLAEGGYDAILLDRMLPGCDGIQLVREMRQQKDDTPVLLVTALDDVRARVDGLDAGADDYLSKPFDTRELCARVRALGRRRGALAQELRFADLVYYPAGLMLHGALGKCTLARKEGELLEALLRQNGQPISRRALFARLWGADADVEDACLDSYAYYIRRRLKAVTQRVRLVTVRGVGYRLEDAGEPQ</sequence>
<evidence type="ECO:0000256" key="6">
    <source>
        <dbReference type="ARBA" id="ARBA00023163"/>
    </source>
</evidence>
<evidence type="ECO:0000313" key="12">
    <source>
        <dbReference type="EMBL" id="MEQ2521229.1"/>
    </source>
</evidence>
<feature type="domain" description="Response regulatory" evidence="10">
    <location>
        <begin position="2"/>
        <end position="116"/>
    </location>
</feature>
<comment type="function">
    <text evidence="7">May play the central regulatory role in sporulation. It may be an element of the effector pathway responsible for the activation of sporulation genes in response to nutritional stress. Spo0A may act in concert with spo0H (a sigma factor) to control the expression of some genes that are critical to the sporulation process.</text>
</comment>
<evidence type="ECO:0000313" key="13">
    <source>
        <dbReference type="Proteomes" id="UP001477672"/>
    </source>
</evidence>
<feature type="domain" description="OmpR/PhoB-type" evidence="11">
    <location>
        <begin position="123"/>
        <end position="221"/>
    </location>
</feature>
<evidence type="ECO:0000256" key="9">
    <source>
        <dbReference type="PROSITE-ProRule" id="PRU01091"/>
    </source>
</evidence>
<keyword evidence="4" id="KW-0805">Transcription regulation</keyword>
<dbReference type="InterPro" id="IPR036388">
    <property type="entry name" value="WH-like_DNA-bd_sf"/>
</dbReference>
<dbReference type="PROSITE" id="PS50110">
    <property type="entry name" value="RESPONSE_REGULATORY"/>
    <property type="match status" value="1"/>
</dbReference>
<keyword evidence="5 9" id="KW-0238">DNA-binding</keyword>
<feature type="DNA-binding region" description="OmpR/PhoB-type" evidence="9">
    <location>
        <begin position="123"/>
        <end position="221"/>
    </location>
</feature>
<gene>
    <name evidence="12" type="ORF">WMO24_12430</name>
</gene>
<evidence type="ECO:0000259" key="11">
    <source>
        <dbReference type="PROSITE" id="PS51755"/>
    </source>
</evidence>
<accession>A0ABV1GHA0</accession>
<evidence type="ECO:0000256" key="5">
    <source>
        <dbReference type="ARBA" id="ARBA00023125"/>
    </source>
</evidence>
<dbReference type="SUPFAM" id="SSF46894">
    <property type="entry name" value="C-terminal effector domain of the bipartite response regulators"/>
    <property type="match status" value="1"/>
</dbReference>
<dbReference type="PANTHER" id="PTHR48111:SF1">
    <property type="entry name" value="TWO-COMPONENT RESPONSE REGULATOR ORR33"/>
    <property type="match status" value="1"/>
</dbReference>
<evidence type="ECO:0000259" key="10">
    <source>
        <dbReference type="PROSITE" id="PS50110"/>
    </source>
</evidence>
<dbReference type="EMBL" id="JBBMFA010000104">
    <property type="protein sequence ID" value="MEQ2521229.1"/>
    <property type="molecule type" value="Genomic_DNA"/>
</dbReference>
<dbReference type="Gene3D" id="1.10.10.10">
    <property type="entry name" value="Winged helix-like DNA-binding domain superfamily/Winged helix DNA-binding domain"/>
    <property type="match status" value="1"/>
</dbReference>
<evidence type="ECO:0000256" key="1">
    <source>
        <dbReference type="ARBA" id="ARBA00018672"/>
    </source>
</evidence>
<dbReference type="PANTHER" id="PTHR48111">
    <property type="entry name" value="REGULATOR OF RPOS"/>
    <property type="match status" value="1"/>
</dbReference>
<dbReference type="Pfam" id="PF00486">
    <property type="entry name" value="Trans_reg_C"/>
    <property type="match status" value="1"/>
</dbReference>
<keyword evidence="13" id="KW-1185">Reference proteome</keyword>
<proteinExistence type="predicted"/>
<dbReference type="Gene3D" id="3.40.50.2300">
    <property type="match status" value="1"/>
</dbReference>
<keyword evidence="6" id="KW-0804">Transcription</keyword>
<dbReference type="InterPro" id="IPR039420">
    <property type="entry name" value="WalR-like"/>
</dbReference>
<dbReference type="InterPro" id="IPR001789">
    <property type="entry name" value="Sig_transdc_resp-reg_receiver"/>
</dbReference>
<dbReference type="RefSeq" id="WP_349216738.1">
    <property type="nucleotide sequence ID" value="NZ_JBBMFA010000104.1"/>
</dbReference>
<dbReference type="Pfam" id="PF00072">
    <property type="entry name" value="Response_reg"/>
    <property type="match status" value="1"/>
</dbReference>
<protein>
    <recommendedName>
        <fullName evidence="1">Stage 0 sporulation protein A homolog</fullName>
    </recommendedName>
</protein>
<dbReference type="InterPro" id="IPR016032">
    <property type="entry name" value="Sig_transdc_resp-reg_C-effctor"/>
</dbReference>
<evidence type="ECO:0000256" key="3">
    <source>
        <dbReference type="ARBA" id="ARBA00023012"/>
    </source>
</evidence>